<feature type="compositionally biased region" description="Low complexity" evidence="1">
    <location>
        <begin position="43"/>
        <end position="58"/>
    </location>
</feature>
<feature type="compositionally biased region" description="Pro residues" evidence="1">
    <location>
        <begin position="1"/>
        <end position="11"/>
    </location>
</feature>
<keyword evidence="2" id="KW-1133">Transmembrane helix</keyword>
<evidence type="ECO:0000256" key="2">
    <source>
        <dbReference type="SAM" id="Phobius"/>
    </source>
</evidence>
<evidence type="ECO:0000256" key="1">
    <source>
        <dbReference type="SAM" id="MobiDB-lite"/>
    </source>
</evidence>
<gene>
    <name evidence="3" type="ORF">GCM10010470_63710</name>
</gene>
<dbReference type="Proteomes" id="UP001500979">
    <property type="component" value="Unassembled WGS sequence"/>
</dbReference>
<organism evidence="3 4">
    <name type="scientific">Saccharopolyspora taberi</name>
    <dbReference type="NCBI Taxonomy" id="60895"/>
    <lineage>
        <taxon>Bacteria</taxon>
        <taxon>Bacillati</taxon>
        <taxon>Actinomycetota</taxon>
        <taxon>Actinomycetes</taxon>
        <taxon>Pseudonocardiales</taxon>
        <taxon>Pseudonocardiaceae</taxon>
        <taxon>Saccharopolyspora</taxon>
    </lineage>
</organism>
<feature type="compositionally biased region" description="Low complexity" evidence="1">
    <location>
        <begin position="12"/>
        <end position="23"/>
    </location>
</feature>
<comment type="caution">
    <text evidence="3">The sequence shown here is derived from an EMBL/GenBank/DDBJ whole genome shotgun (WGS) entry which is preliminary data.</text>
</comment>
<dbReference type="EMBL" id="BAAAUX010000039">
    <property type="protein sequence ID" value="GAA2819667.1"/>
    <property type="molecule type" value="Genomic_DNA"/>
</dbReference>
<name>A0ABN3VMT3_9PSEU</name>
<reference evidence="3 4" key="1">
    <citation type="journal article" date="2019" name="Int. J. Syst. Evol. Microbiol.">
        <title>The Global Catalogue of Microorganisms (GCM) 10K type strain sequencing project: providing services to taxonomists for standard genome sequencing and annotation.</title>
        <authorList>
            <consortium name="The Broad Institute Genomics Platform"/>
            <consortium name="The Broad Institute Genome Sequencing Center for Infectious Disease"/>
            <person name="Wu L."/>
            <person name="Ma J."/>
        </authorList>
    </citation>
    <scope>NUCLEOTIDE SEQUENCE [LARGE SCALE GENOMIC DNA]</scope>
    <source>
        <strain evidence="3 4">JCM 9383</strain>
    </source>
</reference>
<keyword evidence="4" id="KW-1185">Reference proteome</keyword>
<keyword evidence="2" id="KW-0812">Transmembrane</keyword>
<feature type="region of interest" description="Disordered" evidence="1">
    <location>
        <begin position="1"/>
        <end position="96"/>
    </location>
</feature>
<proteinExistence type="predicted"/>
<evidence type="ECO:0000313" key="3">
    <source>
        <dbReference type="EMBL" id="GAA2819667.1"/>
    </source>
</evidence>
<dbReference type="RefSeq" id="WP_344686084.1">
    <property type="nucleotide sequence ID" value="NZ_BAAAUX010000039.1"/>
</dbReference>
<evidence type="ECO:0000313" key="4">
    <source>
        <dbReference type="Proteomes" id="UP001500979"/>
    </source>
</evidence>
<feature type="compositionally biased region" description="Pro residues" evidence="1">
    <location>
        <begin position="59"/>
        <end position="72"/>
    </location>
</feature>
<feature type="compositionally biased region" description="Low complexity" evidence="1">
    <location>
        <begin position="74"/>
        <end position="84"/>
    </location>
</feature>
<feature type="compositionally biased region" description="Pro residues" evidence="1">
    <location>
        <begin position="24"/>
        <end position="42"/>
    </location>
</feature>
<keyword evidence="2" id="KW-0472">Membrane</keyword>
<accession>A0ABN3VMT3</accession>
<feature type="transmembrane region" description="Helical" evidence="2">
    <location>
        <begin position="100"/>
        <end position="121"/>
    </location>
</feature>
<sequence length="262" mass="26657">MSYPPQQPGPYGPQQGYPQSGPMPAQPAPGQPAPGQPVPGQPMPGQQQWGAPQGQPQQPGYPPPGQVPPGQVPPGGQVPPQGQFGPPPPAPQKKSSAGKIISGIAGVFVLGLVLLFIRLGAGAVGSSAPEAGECLNITDASMSSPDWESEPCGSAKSDFVVAKSLSGSESCGDEYSSVSQTRRRGSGYTLCLVPDVKVGDCMKTPLAVGIEEKVACGEPGATEEVTGVASSPAGESECTGDYDVYATFTEPAPGRTICMKQL</sequence>
<protein>
    <submittedName>
        <fullName evidence="3">Uncharacterized protein</fullName>
    </submittedName>
</protein>